<dbReference type="Proteomes" id="UP000188268">
    <property type="component" value="Unassembled WGS sequence"/>
</dbReference>
<proteinExistence type="predicted"/>
<name>A0A1R3IND0_COCAP</name>
<gene>
    <name evidence="1" type="ORF">CCACVL1_11017</name>
</gene>
<evidence type="ECO:0000313" key="1">
    <source>
        <dbReference type="EMBL" id="OMO84061.1"/>
    </source>
</evidence>
<sequence length="24" mass="2812">MGILRDNLRDNLKIKRANKEIGED</sequence>
<reference evidence="1 2" key="1">
    <citation type="submission" date="2013-09" db="EMBL/GenBank/DDBJ databases">
        <title>Corchorus capsularis genome sequencing.</title>
        <authorList>
            <person name="Alam M."/>
            <person name="Haque M.S."/>
            <person name="Islam M.S."/>
            <person name="Emdad E.M."/>
            <person name="Islam M.M."/>
            <person name="Ahmed B."/>
            <person name="Halim A."/>
            <person name="Hossen Q.M.M."/>
            <person name="Hossain M.Z."/>
            <person name="Ahmed R."/>
            <person name="Khan M.M."/>
            <person name="Islam R."/>
            <person name="Rashid M.M."/>
            <person name="Khan S.A."/>
            <person name="Rahman M.S."/>
            <person name="Alam M."/>
        </authorList>
    </citation>
    <scope>NUCLEOTIDE SEQUENCE [LARGE SCALE GENOMIC DNA]</scope>
    <source>
        <strain evidence="2">cv. CVL-1</strain>
        <tissue evidence="1">Whole seedling</tissue>
    </source>
</reference>
<dbReference type="AlphaFoldDB" id="A0A1R3IND0"/>
<protein>
    <submittedName>
        <fullName evidence="1">Uncharacterized protein</fullName>
    </submittedName>
</protein>
<dbReference type="Gramene" id="OMO84061">
    <property type="protein sequence ID" value="OMO84061"/>
    <property type="gene ID" value="CCACVL1_11017"/>
</dbReference>
<organism evidence="1 2">
    <name type="scientific">Corchorus capsularis</name>
    <name type="common">Jute</name>
    <dbReference type="NCBI Taxonomy" id="210143"/>
    <lineage>
        <taxon>Eukaryota</taxon>
        <taxon>Viridiplantae</taxon>
        <taxon>Streptophyta</taxon>
        <taxon>Embryophyta</taxon>
        <taxon>Tracheophyta</taxon>
        <taxon>Spermatophyta</taxon>
        <taxon>Magnoliopsida</taxon>
        <taxon>eudicotyledons</taxon>
        <taxon>Gunneridae</taxon>
        <taxon>Pentapetalae</taxon>
        <taxon>rosids</taxon>
        <taxon>malvids</taxon>
        <taxon>Malvales</taxon>
        <taxon>Malvaceae</taxon>
        <taxon>Grewioideae</taxon>
        <taxon>Apeibeae</taxon>
        <taxon>Corchorus</taxon>
    </lineage>
</organism>
<evidence type="ECO:0000313" key="2">
    <source>
        <dbReference type="Proteomes" id="UP000188268"/>
    </source>
</evidence>
<dbReference type="EMBL" id="AWWV01009779">
    <property type="protein sequence ID" value="OMO84061.1"/>
    <property type="molecule type" value="Genomic_DNA"/>
</dbReference>
<comment type="caution">
    <text evidence="1">The sequence shown here is derived from an EMBL/GenBank/DDBJ whole genome shotgun (WGS) entry which is preliminary data.</text>
</comment>
<accession>A0A1R3IND0</accession>
<keyword evidence="2" id="KW-1185">Reference proteome</keyword>